<comment type="cofactor">
    <cofactor evidence="1">
        <name>Mo-bis(molybdopterin guanine dinucleotide)</name>
        <dbReference type="ChEBI" id="CHEBI:60539"/>
    </cofactor>
</comment>
<dbReference type="Gene3D" id="3.40.50.740">
    <property type="match status" value="1"/>
</dbReference>
<dbReference type="InterPro" id="IPR006655">
    <property type="entry name" value="Mopterin_OxRdtase_prok_CS"/>
</dbReference>
<evidence type="ECO:0000256" key="2">
    <source>
        <dbReference type="ARBA" id="ARBA00022485"/>
    </source>
</evidence>
<keyword evidence="3" id="KW-0479">Metal-binding</keyword>
<keyword evidence="4" id="KW-0408">Iron</keyword>
<dbReference type="CDD" id="cd00508">
    <property type="entry name" value="MopB_CT_Fdh-Nap-like"/>
    <property type="match status" value="1"/>
</dbReference>
<dbReference type="InterPro" id="IPR006656">
    <property type="entry name" value="Mopterin_OxRdtase"/>
</dbReference>
<evidence type="ECO:0000313" key="7">
    <source>
        <dbReference type="EMBL" id="SEN02770.1"/>
    </source>
</evidence>
<evidence type="ECO:0000256" key="4">
    <source>
        <dbReference type="ARBA" id="ARBA00023004"/>
    </source>
</evidence>
<dbReference type="GO" id="GO:0043546">
    <property type="term" value="F:molybdopterin cofactor binding"/>
    <property type="evidence" value="ECO:0007669"/>
    <property type="project" value="InterPro"/>
</dbReference>
<keyword evidence="5" id="KW-0411">Iron-sulfur</keyword>
<dbReference type="RefSeq" id="WP_090745893.1">
    <property type="nucleotide sequence ID" value="NZ_FOBW01000008.1"/>
</dbReference>
<dbReference type="AlphaFoldDB" id="A0A1H8D663"/>
<dbReference type="GO" id="GO:0016020">
    <property type="term" value="C:membrane"/>
    <property type="evidence" value="ECO:0007669"/>
    <property type="project" value="TreeGrafter"/>
</dbReference>
<dbReference type="GO" id="GO:0051539">
    <property type="term" value="F:4 iron, 4 sulfur cluster binding"/>
    <property type="evidence" value="ECO:0007669"/>
    <property type="project" value="UniProtKB-KW"/>
</dbReference>
<dbReference type="Gene3D" id="3.40.228.10">
    <property type="entry name" value="Dimethylsulfoxide Reductase, domain 2"/>
    <property type="match status" value="1"/>
</dbReference>
<evidence type="ECO:0000259" key="6">
    <source>
        <dbReference type="PROSITE" id="PS51669"/>
    </source>
</evidence>
<reference evidence="8" key="1">
    <citation type="submission" date="2016-10" db="EMBL/GenBank/DDBJ databases">
        <authorList>
            <person name="Varghese N."/>
            <person name="Submissions S."/>
        </authorList>
    </citation>
    <scope>NUCLEOTIDE SEQUENCE [LARGE SCALE GENOMIC DNA]</scope>
    <source>
        <strain evidence="8">B48,IBRC-M 10115,DSM 25386,CECT 8001</strain>
    </source>
</reference>
<dbReference type="Pfam" id="PF01568">
    <property type="entry name" value="Molydop_binding"/>
    <property type="match status" value="1"/>
</dbReference>
<dbReference type="Gene3D" id="2.20.25.90">
    <property type="entry name" value="ADC-like domains"/>
    <property type="match status" value="1"/>
</dbReference>
<dbReference type="PROSITE" id="PS51669">
    <property type="entry name" value="4FE4S_MOW_BIS_MGD"/>
    <property type="match status" value="1"/>
</dbReference>
<dbReference type="InterPro" id="IPR006657">
    <property type="entry name" value="MoPterin_dinucl-bd_dom"/>
</dbReference>
<accession>A0A1H8D663</accession>
<proteinExistence type="predicted"/>
<evidence type="ECO:0000256" key="1">
    <source>
        <dbReference type="ARBA" id="ARBA00001942"/>
    </source>
</evidence>
<dbReference type="STRING" id="930146.SAMN05192533_10895"/>
<evidence type="ECO:0000256" key="5">
    <source>
        <dbReference type="ARBA" id="ARBA00023014"/>
    </source>
</evidence>
<dbReference type="NCBIfam" id="NF047855">
    <property type="entry name" value="AssmNtatRedNasC"/>
    <property type="match status" value="1"/>
</dbReference>
<dbReference type="InterPro" id="IPR009010">
    <property type="entry name" value="Asp_de-COase-like_dom_sf"/>
</dbReference>
<name>A0A1H8D663_9BACI</name>
<dbReference type="EMBL" id="FOBW01000008">
    <property type="protein sequence ID" value="SEN02770.1"/>
    <property type="molecule type" value="Genomic_DNA"/>
</dbReference>
<dbReference type="Proteomes" id="UP000198553">
    <property type="component" value="Unassembled WGS sequence"/>
</dbReference>
<dbReference type="GO" id="GO:0022904">
    <property type="term" value="P:respiratory electron transport chain"/>
    <property type="evidence" value="ECO:0007669"/>
    <property type="project" value="TreeGrafter"/>
</dbReference>
<dbReference type="Pfam" id="PF04879">
    <property type="entry name" value="Molybdop_Fe4S4"/>
    <property type="match status" value="1"/>
</dbReference>
<organism evidence="7 8">
    <name type="scientific">Mesobacillus persicus</name>
    <dbReference type="NCBI Taxonomy" id="930146"/>
    <lineage>
        <taxon>Bacteria</taxon>
        <taxon>Bacillati</taxon>
        <taxon>Bacillota</taxon>
        <taxon>Bacilli</taxon>
        <taxon>Bacillales</taxon>
        <taxon>Bacillaceae</taxon>
        <taxon>Mesobacillus</taxon>
    </lineage>
</organism>
<dbReference type="SUPFAM" id="SSF50692">
    <property type="entry name" value="ADC-like"/>
    <property type="match status" value="1"/>
</dbReference>
<dbReference type="PROSITE" id="PS00490">
    <property type="entry name" value="MOLYBDOPTERIN_PROK_2"/>
    <property type="match status" value="1"/>
</dbReference>
<dbReference type="GO" id="GO:0003954">
    <property type="term" value="F:NADH dehydrogenase activity"/>
    <property type="evidence" value="ECO:0007669"/>
    <property type="project" value="TreeGrafter"/>
</dbReference>
<dbReference type="InterPro" id="IPR006963">
    <property type="entry name" value="Mopterin_OxRdtase_4Fe-4S_dom"/>
</dbReference>
<gene>
    <name evidence="7" type="ORF">SAMN05192533_10895</name>
</gene>
<dbReference type="Gene3D" id="2.40.40.20">
    <property type="match status" value="1"/>
</dbReference>
<dbReference type="GO" id="GO:0046872">
    <property type="term" value="F:metal ion binding"/>
    <property type="evidence" value="ECO:0007669"/>
    <property type="project" value="UniProtKB-KW"/>
</dbReference>
<feature type="domain" description="4Fe-4S Mo/W bis-MGD-type" evidence="6">
    <location>
        <begin position="18"/>
        <end position="77"/>
    </location>
</feature>
<dbReference type="OrthoDB" id="9805142at2"/>
<dbReference type="InterPro" id="IPR050123">
    <property type="entry name" value="Prok_molybdopt-oxidoreductase"/>
</dbReference>
<evidence type="ECO:0000313" key="8">
    <source>
        <dbReference type="Proteomes" id="UP000198553"/>
    </source>
</evidence>
<keyword evidence="8" id="KW-1185">Reference proteome</keyword>
<dbReference type="PANTHER" id="PTHR43105">
    <property type="entry name" value="RESPIRATORY NITRATE REDUCTASE"/>
    <property type="match status" value="1"/>
</dbReference>
<dbReference type="Pfam" id="PF00384">
    <property type="entry name" value="Molybdopterin"/>
    <property type="match status" value="1"/>
</dbReference>
<evidence type="ECO:0000256" key="3">
    <source>
        <dbReference type="ARBA" id="ARBA00022723"/>
    </source>
</evidence>
<protein>
    <submittedName>
        <fullName evidence="7">Assimilatory nitrate reductase catalytic subunit</fullName>
    </submittedName>
</protein>
<sequence>MSDFLKGFREREYQQNSEYLHETQCPFCSMQCKMNLHEDRSMQKTRYKVTPLKSDPVSEGRLCPKGIFSFKHALSSARLRTPMLKVEDSFVPVSWEKAYHWLSQKITSVQEKYGKNATSVYGSGALTNEKAYLLGKFSRVALETKYIDYNGRFCMSSAAGASNQAFGVDRGLTNPLSEIEDAECIILAGTNVAECQPTMMPYFRRVKANGGKIIVIDPRVTPTSKFADLHLKVKPGMDAALVNGMLKVIVDEDFIDHSFVEKYVEGGANLLAFARTIDLNEVERITGVAKDQIIEAARLYGKATTGMVFTARGVEQHAGGVNTVRNFINLVLMTGKIGKQGSGYGTITGQGNGQGGREHGQKTDQLAGYRSIEDMEARNHIAKVWGVKESSIPGKGVSAYEMFEKILEQEIRGMIVLGSNPVVSNPNTNLVKSALGKLDFLVVIDTLMSETAELADLILPGSTYLEEEGTMTNLEGRVILRKATKKLPGEARLDWKILCEISELLGKERFFSYTSSEEIFEELRQATKGGIADYAGITYKRIDEEKGVFWPCPSESHPGTPRMFVDGRFHHENGKARVTPIAHQYPKERIDEEFPLTLTTGRILQHYQTGVQTRITSELNKISEPFLEIHPTTASQIGLVDKEKARICSRRGEMTLKVKFSSGIREDTVFVPFHWEGKQSINQLTLPALDPQSKMPEFKACAVRVTALETEAVDSMTEVVNMSK</sequence>
<dbReference type="PANTHER" id="PTHR43105:SF10">
    <property type="entry name" value="NADH-QUINONE OXIDOREDUCTASE SUBUNIT G"/>
    <property type="match status" value="1"/>
</dbReference>
<keyword evidence="2" id="KW-0004">4Fe-4S</keyword>
<dbReference type="SMART" id="SM00926">
    <property type="entry name" value="Molybdop_Fe4S4"/>
    <property type="match status" value="1"/>
</dbReference>
<dbReference type="SUPFAM" id="SSF53706">
    <property type="entry name" value="Formate dehydrogenase/DMSO reductase, domains 1-3"/>
    <property type="match status" value="1"/>
</dbReference>